<name>A0A8J6B7D9_ELECQ</name>
<accession>A0A8J6B7D9</accession>
<evidence type="ECO:0000313" key="1">
    <source>
        <dbReference type="EMBL" id="KAG9462696.1"/>
    </source>
</evidence>
<comment type="caution">
    <text evidence="1">The sequence shown here is derived from an EMBL/GenBank/DDBJ whole genome shotgun (WGS) entry which is preliminary data.</text>
</comment>
<reference evidence="1" key="1">
    <citation type="thesis" date="2020" institute="ProQuest LLC" country="789 East Eisenhower Parkway, Ann Arbor, MI, USA">
        <title>Comparative Genomics and Chromosome Evolution.</title>
        <authorList>
            <person name="Mudd A.B."/>
        </authorList>
    </citation>
    <scope>NUCLEOTIDE SEQUENCE</scope>
    <source>
        <strain evidence="1">HN-11 Male</strain>
        <tissue evidence="1">Kidney and liver</tissue>
    </source>
</reference>
<evidence type="ECO:0000313" key="2">
    <source>
        <dbReference type="Proteomes" id="UP000770717"/>
    </source>
</evidence>
<sequence length="173" mass="19784">MIPHILPCQARAPPWPYGVYTGSLHRNKEAHRPRCAWSLQQQRQSLTSDTRLVEALEDAASRRNAAAQENGGGFPRSPFKDKTPLWCVEKGLRKDEGEPQGPHAREIKICYPEMFVFGGRRWAPPLSGICGTFLRSSLESVDRGHQEGNVRYRPFHDRLSRRGDTKTTWDYIQ</sequence>
<dbReference type="AlphaFoldDB" id="A0A8J6B7D9"/>
<keyword evidence="2" id="KW-1185">Reference proteome</keyword>
<dbReference type="EMBL" id="WNTK01009891">
    <property type="protein sequence ID" value="KAG9462696.1"/>
    <property type="molecule type" value="Genomic_DNA"/>
</dbReference>
<protein>
    <submittedName>
        <fullName evidence="1">Uncharacterized protein</fullName>
    </submittedName>
</protein>
<dbReference type="Proteomes" id="UP000770717">
    <property type="component" value="Unassembled WGS sequence"/>
</dbReference>
<gene>
    <name evidence="1" type="ORF">GDO78_023297</name>
</gene>
<proteinExistence type="predicted"/>
<organism evidence="1 2">
    <name type="scientific">Eleutherodactylus coqui</name>
    <name type="common">Puerto Rican coqui</name>
    <dbReference type="NCBI Taxonomy" id="57060"/>
    <lineage>
        <taxon>Eukaryota</taxon>
        <taxon>Metazoa</taxon>
        <taxon>Chordata</taxon>
        <taxon>Craniata</taxon>
        <taxon>Vertebrata</taxon>
        <taxon>Euteleostomi</taxon>
        <taxon>Amphibia</taxon>
        <taxon>Batrachia</taxon>
        <taxon>Anura</taxon>
        <taxon>Neobatrachia</taxon>
        <taxon>Hyloidea</taxon>
        <taxon>Eleutherodactylidae</taxon>
        <taxon>Eleutherodactylinae</taxon>
        <taxon>Eleutherodactylus</taxon>
        <taxon>Eleutherodactylus</taxon>
    </lineage>
</organism>